<reference evidence="9 10" key="1">
    <citation type="journal article" date="2019" name="Nat. Ecol. Evol.">
        <title>Megaphylogeny resolves global patterns of mushroom evolution.</title>
        <authorList>
            <person name="Varga T."/>
            <person name="Krizsan K."/>
            <person name="Foldi C."/>
            <person name="Dima B."/>
            <person name="Sanchez-Garcia M."/>
            <person name="Sanchez-Ramirez S."/>
            <person name="Szollosi G.J."/>
            <person name="Szarkandi J.G."/>
            <person name="Papp V."/>
            <person name="Albert L."/>
            <person name="Andreopoulos W."/>
            <person name="Angelini C."/>
            <person name="Antonin V."/>
            <person name="Barry K.W."/>
            <person name="Bougher N.L."/>
            <person name="Buchanan P."/>
            <person name="Buyck B."/>
            <person name="Bense V."/>
            <person name="Catcheside P."/>
            <person name="Chovatia M."/>
            <person name="Cooper J."/>
            <person name="Damon W."/>
            <person name="Desjardin D."/>
            <person name="Finy P."/>
            <person name="Geml J."/>
            <person name="Haridas S."/>
            <person name="Hughes K."/>
            <person name="Justo A."/>
            <person name="Karasinski D."/>
            <person name="Kautmanova I."/>
            <person name="Kiss B."/>
            <person name="Kocsube S."/>
            <person name="Kotiranta H."/>
            <person name="LaButti K.M."/>
            <person name="Lechner B.E."/>
            <person name="Liimatainen K."/>
            <person name="Lipzen A."/>
            <person name="Lukacs Z."/>
            <person name="Mihaltcheva S."/>
            <person name="Morgado L.N."/>
            <person name="Niskanen T."/>
            <person name="Noordeloos M.E."/>
            <person name="Ohm R.A."/>
            <person name="Ortiz-Santana B."/>
            <person name="Ovrebo C."/>
            <person name="Racz N."/>
            <person name="Riley R."/>
            <person name="Savchenko A."/>
            <person name="Shiryaev A."/>
            <person name="Soop K."/>
            <person name="Spirin V."/>
            <person name="Szebenyi C."/>
            <person name="Tomsovsky M."/>
            <person name="Tulloss R.E."/>
            <person name="Uehling J."/>
            <person name="Grigoriev I.V."/>
            <person name="Vagvolgyi C."/>
            <person name="Papp T."/>
            <person name="Martin F.M."/>
            <person name="Miettinen O."/>
            <person name="Hibbett D.S."/>
            <person name="Nagy L.G."/>
        </authorList>
    </citation>
    <scope>NUCLEOTIDE SEQUENCE [LARGE SCALE GENOMIC DNA]</scope>
    <source>
        <strain evidence="9 10">FP101781</strain>
    </source>
</reference>
<dbReference type="OrthoDB" id="2789670at2759"/>
<comment type="cofactor">
    <cofactor evidence="1">
        <name>heme</name>
        <dbReference type="ChEBI" id="CHEBI:30413"/>
    </cofactor>
</comment>
<name>A0A4Y7U1S4_COPMI</name>
<keyword evidence="8" id="KW-0503">Monooxygenase</keyword>
<keyword evidence="5" id="KW-0479">Metal-binding</keyword>
<evidence type="ECO:0000256" key="3">
    <source>
        <dbReference type="ARBA" id="ARBA00010617"/>
    </source>
</evidence>
<evidence type="ECO:0000313" key="9">
    <source>
        <dbReference type="EMBL" id="TEB40008.1"/>
    </source>
</evidence>
<dbReference type="Pfam" id="PF00067">
    <property type="entry name" value="p450"/>
    <property type="match status" value="1"/>
</dbReference>
<dbReference type="InterPro" id="IPR036396">
    <property type="entry name" value="Cyt_P450_sf"/>
</dbReference>
<dbReference type="STRING" id="71717.A0A4Y7U1S4"/>
<evidence type="ECO:0000256" key="7">
    <source>
        <dbReference type="ARBA" id="ARBA00023004"/>
    </source>
</evidence>
<proteinExistence type="inferred from homology"/>
<dbReference type="GO" id="GO:0016705">
    <property type="term" value="F:oxidoreductase activity, acting on paired donors, with incorporation or reduction of molecular oxygen"/>
    <property type="evidence" value="ECO:0007669"/>
    <property type="project" value="InterPro"/>
</dbReference>
<sequence>MISAFECAVAAFLAAIVQFLYQRYEFRNRARGCPLPPGPKGLPILGNIRDVGNANQPWLGYSNLANQYGDIVYLEALGISVLILSSLKRANDLLEGRSSTYSDRPKWHMVTEHMGYNIFFAILPYGKEWRGQRRTFHKHFSQQVITRYHPIIERTTNHYLKDILSGPADFTRHTQKYVLLQTLADVFTEDLPPLSYFDRVMVKSGYGIDVKDHSDSYIAKMQEVSAGFQETGTPGRFLVDLIPAMRHMPRWMPGAGWRRWADYYRNKALEARDEAFDIVLNAYQEGRAEVCMVTSLIEDLPPPEEKMKREEEETIARNVACILYFAGTDTTQSSGLTFILAMALHPEIQQRAQDEIGRIVGSGKLPTFEDRPRLVYVNAVLHELFRWHQLGALGLPHATSEDDIYDGCFIPRGTIVMANIQFASSSISALTPNKLLTDIGPCTYVRHILHDEANFADPFKFDPDHFIRDGN</sequence>
<comment type="similarity">
    <text evidence="3">Belongs to the cytochrome P450 family.</text>
</comment>
<accession>A0A4Y7U1S4</accession>
<keyword evidence="6" id="KW-0560">Oxidoreductase</keyword>
<comment type="pathway">
    <text evidence="2">Secondary metabolite biosynthesis.</text>
</comment>
<keyword evidence="7" id="KW-0408">Iron</keyword>
<evidence type="ECO:0000313" key="10">
    <source>
        <dbReference type="Proteomes" id="UP000298030"/>
    </source>
</evidence>
<dbReference type="SUPFAM" id="SSF48264">
    <property type="entry name" value="Cytochrome P450"/>
    <property type="match status" value="1"/>
</dbReference>
<evidence type="ECO:0000256" key="4">
    <source>
        <dbReference type="ARBA" id="ARBA00022617"/>
    </source>
</evidence>
<evidence type="ECO:0000256" key="2">
    <source>
        <dbReference type="ARBA" id="ARBA00005179"/>
    </source>
</evidence>
<gene>
    <name evidence="9" type="ORF">FA13DRAFT_1784644</name>
</gene>
<keyword evidence="10" id="KW-1185">Reference proteome</keyword>
<evidence type="ECO:0000256" key="6">
    <source>
        <dbReference type="ARBA" id="ARBA00023002"/>
    </source>
</evidence>
<comment type="caution">
    <text evidence="9">The sequence shown here is derived from an EMBL/GenBank/DDBJ whole genome shotgun (WGS) entry which is preliminary data.</text>
</comment>
<evidence type="ECO:0000256" key="8">
    <source>
        <dbReference type="ARBA" id="ARBA00023033"/>
    </source>
</evidence>
<dbReference type="InterPro" id="IPR001128">
    <property type="entry name" value="Cyt_P450"/>
</dbReference>
<evidence type="ECO:0000256" key="1">
    <source>
        <dbReference type="ARBA" id="ARBA00001971"/>
    </source>
</evidence>
<dbReference type="InterPro" id="IPR050364">
    <property type="entry name" value="Cytochrome_P450_fung"/>
</dbReference>
<dbReference type="InterPro" id="IPR002401">
    <property type="entry name" value="Cyt_P450_E_grp-I"/>
</dbReference>
<dbReference type="Proteomes" id="UP000298030">
    <property type="component" value="Unassembled WGS sequence"/>
</dbReference>
<keyword evidence="4" id="KW-0349">Heme</keyword>
<dbReference type="PANTHER" id="PTHR46300">
    <property type="entry name" value="P450, PUTATIVE (EUROFUNG)-RELATED-RELATED"/>
    <property type="match status" value="1"/>
</dbReference>
<dbReference type="CDD" id="cd11065">
    <property type="entry name" value="CYP64-like"/>
    <property type="match status" value="1"/>
</dbReference>
<dbReference type="AlphaFoldDB" id="A0A4Y7U1S4"/>
<dbReference type="GO" id="GO:0004497">
    <property type="term" value="F:monooxygenase activity"/>
    <property type="evidence" value="ECO:0007669"/>
    <property type="project" value="UniProtKB-KW"/>
</dbReference>
<dbReference type="GO" id="GO:0005506">
    <property type="term" value="F:iron ion binding"/>
    <property type="evidence" value="ECO:0007669"/>
    <property type="project" value="InterPro"/>
</dbReference>
<evidence type="ECO:0000256" key="5">
    <source>
        <dbReference type="ARBA" id="ARBA00022723"/>
    </source>
</evidence>
<dbReference type="GO" id="GO:0020037">
    <property type="term" value="F:heme binding"/>
    <property type="evidence" value="ECO:0007669"/>
    <property type="project" value="InterPro"/>
</dbReference>
<dbReference type="PANTHER" id="PTHR46300:SF7">
    <property type="entry name" value="P450, PUTATIVE (EUROFUNG)-RELATED"/>
    <property type="match status" value="1"/>
</dbReference>
<dbReference type="PRINTS" id="PR00463">
    <property type="entry name" value="EP450I"/>
</dbReference>
<dbReference type="Gene3D" id="1.10.630.10">
    <property type="entry name" value="Cytochrome P450"/>
    <property type="match status" value="1"/>
</dbReference>
<organism evidence="9 10">
    <name type="scientific">Coprinellus micaceus</name>
    <name type="common">Glistening ink-cap mushroom</name>
    <name type="synonym">Coprinus micaceus</name>
    <dbReference type="NCBI Taxonomy" id="71717"/>
    <lineage>
        <taxon>Eukaryota</taxon>
        <taxon>Fungi</taxon>
        <taxon>Dikarya</taxon>
        <taxon>Basidiomycota</taxon>
        <taxon>Agaricomycotina</taxon>
        <taxon>Agaricomycetes</taxon>
        <taxon>Agaricomycetidae</taxon>
        <taxon>Agaricales</taxon>
        <taxon>Agaricineae</taxon>
        <taxon>Psathyrellaceae</taxon>
        <taxon>Coprinellus</taxon>
    </lineage>
</organism>
<protein>
    <submittedName>
        <fullName evidence="9">Cytochrome P450</fullName>
    </submittedName>
</protein>
<dbReference type="EMBL" id="QPFP01000001">
    <property type="protein sequence ID" value="TEB40008.1"/>
    <property type="molecule type" value="Genomic_DNA"/>
</dbReference>